<evidence type="ECO:0008006" key="6">
    <source>
        <dbReference type="Google" id="ProtNLM"/>
    </source>
</evidence>
<feature type="repeat" description="PPR" evidence="3">
    <location>
        <begin position="325"/>
        <end position="359"/>
    </location>
</feature>
<evidence type="ECO:0000313" key="5">
    <source>
        <dbReference type="Proteomes" id="UP000036987"/>
    </source>
</evidence>
<accession>A0A0K9PV79</accession>
<feature type="repeat" description="PPR" evidence="3">
    <location>
        <begin position="149"/>
        <end position="183"/>
    </location>
</feature>
<feature type="repeat" description="PPR" evidence="3">
    <location>
        <begin position="360"/>
        <end position="394"/>
    </location>
</feature>
<evidence type="ECO:0000256" key="3">
    <source>
        <dbReference type="PROSITE-ProRule" id="PRU00708"/>
    </source>
</evidence>
<sequence>MASRRRLHDFFSISSRRFSAGAFSLASIFRVGSRSGHLRKRPQQDQIFSEWCKRSKLSATTVRAVIQLRSKYPRDWEFSGSLIYRGILMEGEIIDVESADVLIEIAESGVFPSVPVQLGKLITKLCRSGFVGKAWDFFHVLKRGGCLVGTSCCNALLTGLYRKKDFEKMNRLFSEMKDWGMQPDKFTYAIVIDYLCKSNRVNDARKLFDKISTTTQDHTVLCSTIIDGMCRNGQVMTALDFFREQCSSDLHYSGCVVTYTILIDAFLKAENISNAMELYDEMRRRGYKPNTITYNVMVIGLSTAGAVEKTHSIISDMQNQGFLPKLMYYNMVISGFSKKNMPDKMLELLAEMETAGVKPDDFTYNKIISYSANRGDVSTANRHFNDMVSRGFKPNVVTYRALINCHCKSGEFDAAMKIFRNMSEFGIRPDNGIYSTLFSHLSDEKNVGYVLSLLDEMRAGGVSPNVITYTTVFKCLYRRDARDDAYRLMNVMEEEGCKPNSEIFVILIDWFSSDDEIYRLTRFIKA</sequence>
<protein>
    <recommendedName>
        <fullName evidence="6">Pentatricopeptide repeat-containing protein</fullName>
    </recommendedName>
</protein>
<dbReference type="PROSITE" id="PS51375">
    <property type="entry name" value="PPR"/>
    <property type="match status" value="9"/>
</dbReference>
<dbReference type="AlphaFoldDB" id="A0A0K9PV79"/>
<evidence type="ECO:0000256" key="2">
    <source>
        <dbReference type="ARBA" id="ARBA00022737"/>
    </source>
</evidence>
<dbReference type="InterPro" id="IPR050872">
    <property type="entry name" value="PPR_P_subfamily"/>
</dbReference>
<dbReference type="GO" id="GO:0003729">
    <property type="term" value="F:mRNA binding"/>
    <property type="evidence" value="ECO:0000318"/>
    <property type="project" value="GO_Central"/>
</dbReference>
<evidence type="ECO:0000313" key="4">
    <source>
        <dbReference type="EMBL" id="KMZ72953.1"/>
    </source>
</evidence>
<feature type="repeat" description="PPR" evidence="3">
    <location>
        <begin position="465"/>
        <end position="499"/>
    </location>
</feature>
<feature type="repeat" description="PPR" evidence="3">
    <location>
        <begin position="395"/>
        <end position="429"/>
    </location>
</feature>
<comment type="similarity">
    <text evidence="1">Belongs to the PPR family. P subfamily.</text>
</comment>
<feature type="repeat" description="PPR" evidence="3">
    <location>
        <begin position="430"/>
        <end position="464"/>
    </location>
</feature>
<dbReference type="Pfam" id="PF13041">
    <property type="entry name" value="PPR_2"/>
    <property type="match status" value="4"/>
</dbReference>
<dbReference type="NCBIfam" id="TIGR00756">
    <property type="entry name" value="PPR"/>
    <property type="match status" value="9"/>
</dbReference>
<name>A0A0K9PV79_ZOSMR</name>
<dbReference type="EMBL" id="LFYR01000611">
    <property type="protein sequence ID" value="KMZ72953.1"/>
    <property type="molecule type" value="Genomic_DNA"/>
</dbReference>
<dbReference type="Pfam" id="PF01535">
    <property type="entry name" value="PPR"/>
    <property type="match status" value="3"/>
</dbReference>
<organism evidence="4 5">
    <name type="scientific">Zostera marina</name>
    <name type="common">Eelgrass</name>
    <dbReference type="NCBI Taxonomy" id="29655"/>
    <lineage>
        <taxon>Eukaryota</taxon>
        <taxon>Viridiplantae</taxon>
        <taxon>Streptophyta</taxon>
        <taxon>Embryophyta</taxon>
        <taxon>Tracheophyta</taxon>
        <taxon>Spermatophyta</taxon>
        <taxon>Magnoliopsida</taxon>
        <taxon>Liliopsida</taxon>
        <taxon>Zosteraceae</taxon>
        <taxon>Zostera</taxon>
    </lineage>
</organism>
<dbReference type="InterPro" id="IPR011990">
    <property type="entry name" value="TPR-like_helical_dom_sf"/>
</dbReference>
<dbReference type="Proteomes" id="UP000036987">
    <property type="component" value="Unassembled WGS sequence"/>
</dbReference>
<dbReference type="OMA" id="MEWMINE"/>
<proteinExistence type="inferred from homology"/>
<dbReference type="OrthoDB" id="185373at2759"/>
<dbReference type="PANTHER" id="PTHR46128">
    <property type="entry name" value="MITOCHONDRIAL GROUP I INTRON SPLICING FACTOR CCM1"/>
    <property type="match status" value="1"/>
</dbReference>
<comment type="caution">
    <text evidence="4">The sequence shown here is derived from an EMBL/GenBank/DDBJ whole genome shotgun (WGS) entry which is preliminary data.</text>
</comment>
<keyword evidence="5" id="KW-1185">Reference proteome</keyword>
<feature type="repeat" description="PPR" evidence="3">
    <location>
        <begin position="290"/>
        <end position="324"/>
    </location>
</feature>
<gene>
    <name evidence="4" type="ORF">ZOSMA_156G00010</name>
</gene>
<feature type="repeat" description="PPR" evidence="3">
    <location>
        <begin position="184"/>
        <end position="214"/>
    </location>
</feature>
<dbReference type="InterPro" id="IPR002885">
    <property type="entry name" value="PPR_rpt"/>
</dbReference>
<dbReference type="PANTHER" id="PTHR46128:SF211">
    <property type="entry name" value="PENTACOTRIPEPTIDE-REPEAT REGION OF PRORP DOMAIN-CONTAINING PROTEIN"/>
    <property type="match status" value="1"/>
</dbReference>
<evidence type="ECO:0000256" key="1">
    <source>
        <dbReference type="ARBA" id="ARBA00007626"/>
    </source>
</evidence>
<dbReference type="Gene3D" id="1.25.40.10">
    <property type="entry name" value="Tetratricopeptide repeat domain"/>
    <property type="match status" value="5"/>
</dbReference>
<keyword evidence="2" id="KW-0677">Repeat</keyword>
<feature type="repeat" description="PPR" evidence="3">
    <location>
        <begin position="255"/>
        <end position="289"/>
    </location>
</feature>
<reference evidence="5" key="1">
    <citation type="journal article" date="2016" name="Nature">
        <title>The genome of the seagrass Zostera marina reveals angiosperm adaptation to the sea.</title>
        <authorList>
            <person name="Olsen J.L."/>
            <person name="Rouze P."/>
            <person name="Verhelst B."/>
            <person name="Lin Y.-C."/>
            <person name="Bayer T."/>
            <person name="Collen J."/>
            <person name="Dattolo E."/>
            <person name="De Paoli E."/>
            <person name="Dittami S."/>
            <person name="Maumus F."/>
            <person name="Michel G."/>
            <person name="Kersting A."/>
            <person name="Lauritano C."/>
            <person name="Lohaus R."/>
            <person name="Toepel M."/>
            <person name="Tonon T."/>
            <person name="Vanneste K."/>
            <person name="Amirebrahimi M."/>
            <person name="Brakel J."/>
            <person name="Bostroem C."/>
            <person name="Chovatia M."/>
            <person name="Grimwood J."/>
            <person name="Jenkins J.W."/>
            <person name="Jueterbock A."/>
            <person name="Mraz A."/>
            <person name="Stam W.T."/>
            <person name="Tice H."/>
            <person name="Bornberg-Bauer E."/>
            <person name="Green P.J."/>
            <person name="Pearson G.A."/>
            <person name="Procaccini G."/>
            <person name="Duarte C.M."/>
            <person name="Schmutz J."/>
            <person name="Reusch T.B.H."/>
            <person name="Van de Peer Y."/>
        </authorList>
    </citation>
    <scope>NUCLEOTIDE SEQUENCE [LARGE SCALE GENOMIC DNA]</scope>
    <source>
        <strain evidence="5">cv. Finnish</strain>
    </source>
</reference>